<keyword evidence="5 8" id="KW-1133">Transmembrane helix</keyword>
<evidence type="ECO:0000313" key="11">
    <source>
        <dbReference type="Proteomes" id="UP000523000"/>
    </source>
</evidence>
<dbReference type="GO" id="GO:0016872">
    <property type="term" value="F:intramolecular lyase activity"/>
    <property type="evidence" value="ECO:0007669"/>
    <property type="project" value="InterPro"/>
</dbReference>
<protein>
    <submittedName>
        <fullName evidence="10">Lycopene cyclase domain-containing protein</fullName>
    </submittedName>
</protein>
<dbReference type="Proteomes" id="UP000523000">
    <property type="component" value="Unassembled WGS sequence"/>
</dbReference>
<evidence type="ECO:0000259" key="9">
    <source>
        <dbReference type="Pfam" id="PF18916"/>
    </source>
</evidence>
<keyword evidence="4" id="KW-0125">Carotenoid biosynthesis</keyword>
<evidence type="ECO:0000256" key="5">
    <source>
        <dbReference type="ARBA" id="ARBA00022989"/>
    </source>
</evidence>
<evidence type="ECO:0000256" key="8">
    <source>
        <dbReference type="SAM" id="Phobius"/>
    </source>
</evidence>
<proteinExistence type="predicted"/>
<accession>A0A839QIP6</accession>
<dbReference type="Pfam" id="PF18916">
    <property type="entry name" value="Lycopene_cyc"/>
    <property type="match status" value="1"/>
</dbReference>
<dbReference type="GO" id="GO:0016117">
    <property type="term" value="P:carotenoid biosynthetic process"/>
    <property type="evidence" value="ECO:0007669"/>
    <property type="project" value="UniProtKB-KW"/>
</dbReference>
<evidence type="ECO:0000256" key="2">
    <source>
        <dbReference type="ARBA" id="ARBA00004829"/>
    </source>
</evidence>
<feature type="transmembrane region" description="Helical" evidence="8">
    <location>
        <begin position="30"/>
        <end position="59"/>
    </location>
</feature>
<dbReference type="GO" id="GO:0016020">
    <property type="term" value="C:membrane"/>
    <property type="evidence" value="ECO:0007669"/>
    <property type="project" value="UniProtKB-SubCell"/>
</dbReference>
<organism evidence="10 11">
    <name type="scientific">Paeniglutamicibacter cryotolerans</name>
    <dbReference type="NCBI Taxonomy" id="670079"/>
    <lineage>
        <taxon>Bacteria</taxon>
        <taxon>Bacillati</taxon>
        <taxon>Actinomycetota</taxon>
        <taxon>Actinomycetes</taxon>
        <taxon>Micrococcales</taxon>
        <taxon>Micrococcaceae</taxon>
        <taxon>Paeniglutamicibacter</taxon>
    </lineage>
</organism>
<feature type="transmembrane region" description="Helical" evidence="8">
    <location>
        <begin position="79"/>
        <end position="96"/>
    </location>
</feature>
<gene>
    <name evidence="10" type="ORF">E9229_000805</name>
</gene>
<feature type="transmembrane region" description="Helical" evidence="8">
    <location>
        <begin position="6"/>
        <end position="23"/>
    </location>
</feature>
<evidence type="ECO:0000256" key="6">
    <source>
        <dbReference type="ARBA" id="ARBA00023136"/>
    </source>
</evidence>
<comment type="pathway">
    <text evidence="2">Carotenoid biosynthesis.</text>
</comment>
<keyword evidence="3 8" id="KW-0812">Transmembrane</keyword>
<keyword evidence="7" id="KW-0413">Isomerase</keyword>
<evidence type="ECO:0000313" key="10">
    <source>
        <dbReference type="EMBL" id="MBB2994614.1"/>
    </source>
</evidence>
<evidence type="ECO:0000256" key="7">
    <source>
        <dbReference type="ARBA" id="ARBA00023235"/>
    </source>
</evidence>
<feature type="domain" description="Lycopene cyclase" evidence="9">
    <location>
        <begin position="8"/>
        <end position="89"/>
    </location>
</feature>
<dbReference type="InterPro" id="IPR017825">
    <property type="entry name" value="Lycopene_cyclase_dom"/>
</dbReference>
<comment type="subcellular location">
    <subcellularLocation>
        <location evidence="1">Membrane</location>
        <topology evidence="1">Multi-pass membrane protein</topology>
    </subcellularLocation>
</comment>
<dbReference type="EMBL" id="JACHVS010000001">
    <property type="protein sequence ID" value="MBB2994614.1"/>
    <property type="molecule type" value="Genomic_DNA"/>
</dbReference>
<evidence type="ECO:0000256" key="3">
    <source>
        <dbReference type="ARBA" id="ARBA00022692"/>
    </source>
</evidence>
<evidence type="ECO:0000256" key="1">
    <source>
        <dbReference type="ARBA" id="ARBA00004141"/>
    </source>
</evidence>
<dbReference type="NCBIfam" id="TIGR03462">
    <property type="entry name" value="CarR_dom_SF"/>
    <property type="match status" value="1"/>
</dbReference>
<sequence>MSFIQLDVIFLLIAALVLAVACIRRRVDRTALWAIVASMLILCVLTAVFDNVMIGVGLFEYASAPLAGIRLGLAPIEDFAYPIGAALLLPGLWLLLTKKGGARR</sequence>
<keyword evidence="6 8" id="KW-0472">Membrane</keyword>
<name>A0A839QIP6_9MICC</name>
<dbReference type="RefSeq" id="WP_183509971.1">
    <property type="nucleotide sequence ID" value="NZ_BAABGK010000023.1"/>
</dbReference>
<comment type="caution">
    <text evidence="10">The sequence shown here is derived from an EMBL/GenBank/DDBJ whole genome shotgun (WGS) entry which is preliminary data.</text>
</comment>
<dbReference type="GO" id="GO:0045436">
    <property type="term" value="F:lycopene beta cyclase activity"/>
    <property type="evidence" value="ECO:0007669"/>
    <property type="project" value="UniProtKB-ARBA"/>
</dbReference>
<evidence type="ECO:0000256" key="4">
    <source>
        <dbReference type="ARBA" id="ARBA00022746"/>
    </source>
</evidence>
<keyword evidence="11" id="KW-1185">Reference proteome</keyword>
<reference evidence="10 11" key="1">
    <citation type="submission" date="2020-08" db="EMBL/GenBank/DDBJ databases">
        <title>Sequencing the genomes of 1000 actinobacteria strains.</title>
        <authorList>
            <person name="Klenk H.-P."/>
        </authorList>
    </citation>
    <scope>NUCLEOTIDE SEQUENCE [LARGE SCALE GENOMIC DNA]</scope>
    <source>
        <strain evidence="10 11">DSM 22826</strain>
    </source>
</reference>
<dbReference type="AlphaFoldDB" id="A0A839QIP6"/>